<evidence type="ECO:0008006" key="3">
    <source>
        <dbReference type="Google" id="ProtNLM"/>
    </source>
</evidence>
<evidence type="ECO:0000313" key="1">
    <source>
        <dbReference type="EMBL" id="CAL7936131.1"/>
    </source>
</evidence>
<dbReference type="PANTHER" id="PTHR12444:SF9">
    <property type="entry name" value="AGAP013133-PA"/>
    <property type="match status" value="1"/>
</dbReference>
<gene>
    <name evidence="1" type="ORF">XYLVIOL_LOCUS2017</name>
</gene>
<keyword evidence="2" id="KW-1185">Reference proteome</keyword>
<comment type="caution">
    <text evidence="1">The sequence shown here is derived from an EMBL/GenBank/DDBJ whole genome shotgun (WGS) entry which is preliminary data.</text>
</comment>
<accession>A0ABP1N571</accession>
<sequence length="508" mass="59348">MITDKELRVKMDHIQQMCPPSVSSRSQREQDKMLKTIINITKNATPEQVIVYKPDAIIGCTLKLLLYYNEALSQADNMCEWKRRRKRRLAKECYRSLLEIYVPEKSKEILKAVLDIIYEVKLWEFQTFCFEIMYILLEHGVSGSLIIHTIWDKIEEPHIHVNDARGIIRILYKLLDVYDWPDTYETVLVIERILNLFYISITSTQTIADFVPYAMLKKGLEVCIINLVKHVYNDHLLLIIQYMCSWAVEQGMTDGTILEFGSTLEYAAFMHKVTLYEKTLTPKVFPLLMEMIASSSKIISLLGNRVIQYLLDRKDNKMNFDTPKIFFQDTQFGLKIGPCFKEDKLFCKLHREILHDSLLKSIINHSSSRMNLEATYCTICLIAVEVPCGFTAAALVCFLMNLQDITLKQGKQGQAEISYHLHATVIAIMSLLCWIHKAKVFYDYVNKVMLERAQWAPHLNPPIQSQYNFAAHHILWHKPGLFFVDWEARYGLWKCFRLQDTEEDMQEL</sequence>
<organism evidence="1 2">
    <name type="scientific">Xylocopa violacea</name>
    <name type="common">Violet carpenter bee</name>
    <name type="synonym">Apis violacea</name>
    <dbReference type="NCBI Taxonomy" id="135666"/>
    <lineage>
        <taxon>Eukaryota</taxon>
        <taxon>Metazoa</taxon>
        <taxon>Ecdysozoa</taxon>
        <taxon>Arthropoda</taxon>
        <taxon>Hexapoda</taxon>
        <taxon>Insecta</taxon>
        <taxon>Pterygota</taxon>
        <taxon>Neoptera</taxon>
        <taxon>Endopterygota</taxon>
        <taxon>Hymenoptera</taxon>
        <taxon>Apocrita</taxon>
        <taxon>Aculeata</taxon>
        <taxon>Apoidea</taxon>
        <taxon>Anthophila</taxon>
        <taxon>Apidae</taxon>
        <taxon>Xylocopa</taxon>
        <taxon>Xylocopa</taxon>
    </lineage>
</organism>
<dbReference type="EMBL" id="CAXAJV020001286">
    <property type="protein sequence ID" value="CAL7936131.1"/>
    <property type="molecule type" value="Genomic_DNA"/>
</dbReference>
<name>A0ABP1N571_XYLVO</name>
<proteinExistence type="predicted"/>
<dbReference type="PANTHER" id="PTHR12444">
    <property type="entry name" value="PROTEIN EFR3 HOMOLOG CMP44E"/>
    <property type="match status" value="1"/>
</dbReference>
<dbReference type="Proteomes" id="UP001642520">
    <property type="component" value="Unassembled WGS sequence"/>
</dbReference>
<dbReference type="InterPro" id="IPR051851">
    <property type="entry name" value="EFR3_Homologs"/>
</dbReference>
<protein>
    <recommendedName>
        <fullName evidence="3">Odorant receptor</fullName>
    </recommendedName>
</protein>
<reference evidence="1 2" key="1">
    <citation type="submission" date="2024-08" db="EMBL/GenBank/DDBJ databases">
        <authorList>
            <person name="Will J Nash"/>
            <person name="Angela Man"/>
            <person name="Seanna McTaggart"/>
            <person name="Kendall Baker"/>
            <person name="Tom Barker"/>
            <person name="Leah Catchpole"/>
            <person name="Alex Durrant"/>
            <person name="Karim Gharbi"/>
            <person name="Naomi Irish"/>
            <person name="Gemy Kaithakottil"/>
            <person name="Debby Ku"/>
            <person name="Aaliyah Providence"/>
            <person name="Felix Shaw"/>
            <person name="David Swarbreck"/>
            <person name="Chris Watkins"/>
            <person name="Ann M. McCartney"/>
            <person name="Giulio Formenti"/>
            <person name="Alice Mouton"/>
            <person name="Noel Vella"/>
            <person name="Bjorn M von Reumont"/>
            <person name="Adriana Vella"/>
            <person name="Wilfried Haerty"/>
        </authorList>
    </citation>
    <scope>NUCLEOTIDE SEQUENCE [LARGE SCALE GENOMIC DNA]</scope>
</reference>
<evidence type="ECO:0000313" key="2">
    <source>
        <dbReference type="Proteomes" id="UP001642520"/>
    </source>
</evidence>